<evidence type="ECO:0000313" key="10">
    <source>
        <dbReference type="EMBL" id="RPB24022.1"/>
    </source>
</evidence>
<evidence type="ECO:0000259" key="9">
    <source>
        <dbReference type="PROSITE" id="PS50250"/>
    </source>
</evidence>
<dbReference type="InterPro" id="IPR041481">
    <property type="entry name" value="CSN7_helixI"/>
</dbReference>
<dbReference type="SMART" id="SM00088">
    <property type="entry name" value="PINT"/>
    <property type="match status" value="1"/>
</dbReference>
<evidence type="ECO:0000256" key="3">
    <source>
        <dbReference type="ARBA" id="ARBA00008482"/>
    </source>
</evidence>
<dbReference type="GO" id="GO:0010387">
    <property type="term" value="P:COP9 signalosome assembly"/>
    <property type="evidence" value="ECO:0007669"/>
    <property type="project" value="InterPro"/>
</dbReference>
<comment type="subcellular location">
    <subcellularLocation>
        <location evidence="2">Cytoplasm</location>
    </subcellularLocation>
    <subcellularLocation>
        <location evidence="1">Nucleus</location>
    </subcellularLocation>
</comment>
<sequence length="302" mass="32134">MADQKALLALQPFIIQAKNAGPAKAVDIITRATEAPGCFVFSELLELPEIGQLRGNGEYEKYYNLLRIFAYGSIMTYNTFPTPLPPLSPAQHHKLLQLSLITLSSQPSSSTTLSYPHLLNSLSLPTTRALEDLVISSIYASLLTAKLDTAHQLVEVSSTAGRDVAGEEIPSMVATLGNWAAQCEEVLGDLEGRMEGIKKEAVEKRKEREEYEKEVALKLESVKAKKDSAASGAGAVGAPGGSGSQVAGKGKRVISEGEEALGGYEDLMDLDEEGGSQGSSGFLGLGGGRKRKGVKVAANKRR</sequence>
<feature type="compositionally biased region" description="Gly residues" evidence="8">
    <location>
        <begin position="234"/>
        <end position="243"/>
    </location>
</feature>
<evidence type="ECO:0000256" key="2">
    <source>
        <dbReference type="ARBA" id="ARBA00004496"/>
    </source>
</evidence>
<dbReference type="InterPro" id="IPR045237">
    <property type="entry name" value="COPS7/eIF3m"/>
</dbReference>
<keyword evidence="11" id="KW-1185">Reference proteome</keyword>
<protein>
    <recommendedName>
        <fullName evidence="9">PCI domain-containing protein</fullName>
    </recommendedName>
</protein>
<dbReference type="PANTHER" id="PTHR15350:SF5">
    <property type="entry name" value="COP9 SIGNALOSOME COMPLEX SUBUNIT 7"/>
    <property type="match status" value="1"/>
</dbReference>
<gene>
    <name evidence="10" type="ORF">L211DRAFT_837903</name>
</gene>
<feature type="compositionally biased region" description="Basic residues" evidence="8">
    <location>
        <begin position="288"/>
        <end position="302"/>
    </location>
</feature>
<feature type="coiled-coil region" evidence="7">
    <location>
        <begin position="180"/>
        <end position="214"/>
    </location>
</feature>
<dbReference type="PROSITE" id="PS50250">
    <property type="entry name" value="PCI"/>
    <property type="match status" value="1"/>
</dbReference>
<proteinExistence type="inferred from homology"/>
<dbReference type="GO" id="GO:0005737">
    <property type="term" value="C:cytoplasm"/>
    <property type="evidence" value="ECO:0007669"/>
    <property type="project" value="UniProtKB-SubCell"/>
</dbReference>
<comment type="similarity">
    <text evidence="3">Belongs to the CSN7/EIF3M family. CSN7 subfamily.</text>
</comment>
<dbReference type="EMBL" id="ML121543">
    <property type="protein sequence ID" value="RPB24022.1"/>
    <property type="molecule type" value="Genomic_DNA"/>
</dbReference>
<keyword evidence="6" id="KW-0539">Nucleus</keyword>
<feature type="compositionally biased region" description="Gly residues" evidence="8">
    <location>
        <begin position="275"/>
        <end position="287"/>
    </location>
</feature>
<name>A0A3N4LS08_9PEZI</name>
<evidence type="ECO:0000256" key="4">
    <source>
        <dbReference type="ARBA" id="ARBA00022490"/>
    </source>
</evidence>
<dbReference type="InParanoid" id="A0A3N4LS08"/>
<organism evidence="10 11">
    <name type="scientific">Terfezia boudieri ATCC MYA-4762</name>
    <dbReference type="NCBI Taxonomy" id="1051890"/>
    <lineage>
        <taxon>Eukaryota</taxon>
        <taxon>Fungi</taxon>
        <taxon>Dikarya</taxon>
        <taxon>Ascomycota</taxon>
        <taxon>Pezizomycotina</taxon>
        <taxon>Pezizomycetes</taxon>
        <taxon>Pezizales</taxon>
        <taxon>Pezizaceae</taxon>
        <taxon>Terfezia</taxon>
    </lineage>
</organism>
<evidence type="ECO:0000256" key="6">
    <source>
        <dbReference type="ARBA" id="ARBA00023242"/>
    </source>
</evidence>
<keyword evidence="4" id="KW-0963">Cytoplasm</keyword>
<dbReference type="STRING" id="1051890.A0A3N4LS08"/>
<evidence type="ECO:0000256" key="5">
    <source>
        <dbReference type="ARBA" id="ARBA00022790"/>
    </source>
</evidence>
<keyword evidence="7" id="KW-0175">Coiled coil</keyword>
<evidence type="ECO:0000256" key="8">
    <source>
        <dbReference type="SAM" id="MobiDB-lite"/>
    </source>
</evidence>
<feature type="region of interest" description="Disordered" evidence="8">
    <location>
        <begin position="268"/>
        <end position="302"/>
    </location>
</feature>
<feature type="region of interest" description="Disordered" evidence="8">
    <location>
        <begin position="228"/>
        <end position="252"/>
    </location>
</feature>
<feature type="domain" description="PCI" evidence="9">
    <location>
        <begin position="1"/>
        <end position="161"/>
    </location>
</feature>
<dbReference type="PANTHER" id="PTHR15350">
    <property type="entry name" value="COP9 SIGNALOSOME COMPLEX SUBUNIT 7/DENDRITIC CELL PROTEIN GA17"/>
    <property type="match status" value="1"/>
</dbReference>
<dbReference type="AlphaFoldDB" id="A0A3N4LS08"/>
<evidence type="ECO:0000313" key="11">
    <source>
        <dbReference type="Proteomes" id="UP000267821"/>
    </source>
</evidence>
<evidence type="ECO:0000256" key="1">
    <source>
        <dbReference type="ARBA" id="ARBA00004123"/>
    </source>
</evidence>
<dbReference type="OrthoDB" id="10265275at2759"/>
<dbReference type="Pfam" id="PF18392">
    <property type="entry name" value="CSN7a_helixI"/>
    <property type="match status" value="1"/>
</dbReference>
<dbReference type="Pfam" id="PF01399">
    <property type="entry name" value="PCI"/>
    <property type="match status" value="1"/>
</dbReference>
<accession>A0A3N4LS08</accession>
<evidence type="ECO:0000256" key="7">
    <source>
        <dbReference type="SAM" id="Coils"/>
    </source>
</evidence>
<dbReference type="InterPro" id="IPR000717">
    <property type="entry name" value="PCI_dom"/>
</dbReference>
<dbReference type="GO" id="GO:0008180">
    <property type="term" value="C:COP9 signalosome"/>
    <property type="evidence" value="ECO:0007669"/>
    <property type="project" value="UniProtKB-KW"/>
</dbReference>
<keyword evidence="5" id="KW-0736">Signalosome</keyword>
<reference evidence="10 11" key="1">
    <citation type="journal article" date="2018" name="Nat. Ecol. Evol.">
        <title>Pezizomycetes genomes reveal the molecular basis of ectomycorrhizal truffle lifestyle.</title>
        <authorList>
            <person name="Murat C."/>
            <person name="Payen T."/>
            <person name="Noel B."/>
            <person name="Kuo A."/>
            <person name="Morin E."/>
            <person name="Chen J."/>
            <person name="Kohler A."/>
            <person name="Krizsan K."/>
            <person name="Balestrini R."/>
            <person name="Da Silva C."/>
            <person name="Montanini B."/>
            <person name="Hainaut M."/>
            <person name="Levati E."/>
            <person name="Barry K.W."/>
            <person name="Belfiori B."/>
            <person name="Cichocki N."/>
            <person name="Clum A."/>
            <person name="Dockter R.B."/>
            <person name="Fauchery L."/>
            <person name="Guy J."/>
            <person name="Iotti M."/>
            <person name="Le Tacon F."/>
            <person name="Lindquist E.A."/>
            <person name="Lipzen A."/>
            <person name="Malagnac F."/>
            <person name="Mello A."/>
            <person name="Molinier V."/>
            <person name="Miyauchi S."/>
            <person name="Poulain J."/>
            <person name="Riccioni C."/>
            <person name="Rubini A."/>
            <person name="Sitrit Y."/>
            <person name="Splivallo R."/>
            <person name="Traeger S."/>
            <person name="Wang M."/>
            <person name="Zifcakova L."/>
            <person name="Wipf D."/>
            <person name="Zambonelli A."/>
            <person name="Paolocci F."/>
            <person name="Nowrousian M."/>
            <person name="Ottonello S."/>
            <person name="Baldrian P."/>
            <person name="Spatafora J.W."/>
            <person name="Henrissat B."/>
            <person name="Nagy L.G."/>
            <person name="Aury J.M."/>
            <person name="Wincker P."/>
            <person name="Grigoriev I.V."/>
            <person name="Bonfante P."/>
            <person name="Martin F.M."/>
        </authorList>
    </citation>
    <scope>NUCLEOTIDE SEQUENCE [LARGE SCALE GENOMIC DNA]</scope>
    <source>
        <strain evidence="10 11">ATCC MYA-4762</strain>
    </source>
</reference>
<dbReference type="Pfam" id="PF22061">
    <property type="entry name" value="CSN7_HB_subdom"/>
    <property type="match status" value="1"/>
</dbReference>
<dbReference type="Proteomes" id="UP000267821">
    <property type="component" value="Unassembled WGS sequence"/>
</dbReference>